<feature type="compositionally biased region" description="Polar residues" evidence="1">
    <location>
        <begin position="191"/>
        <end position="202"/>
    </location>
</feature>
<comment type="caution">
    <text evidence="2">The sequence shown here is derived from an EMBL/GenBank/DDBJ whole genome shotgun (WGS) entry which is preliminary data.</text>
</comment>
<dbReference type="InterPro" id="IPR007404">
    <property type="entry name" value="YdjM-like"/>
</dbReference>
<organism evidence="2 3">
    <name type="scientific">Belnapia mucosa</name>
    <dbReference type="NCBI Taxonomy" id="2804532"/>
    <lineage>
        <taxon>Bacteria</taxon>
        <taxon>Pseudomonadati</taxon>
        <taxon>Pseudomonadota</taxon>
        <taxon>Alphaproteobacteria</taxon>
        <taxon>Acetobacterales</taxon>
        <taxon>Roseomonadaceae</taxon>
        <taxon>Belnapia</taxon>
    </lineage>
</organism>
<dbReference type="RefSeq" id="WP_202827357.1">
    <property type="nucleotide sequence ID" value="NZ_JAEUXJ010000009.1"/>
</dbReference>
<dbReference type="EMBL" id="JAEUXJ010000009">
    <property type="protein sequence ID" value="MBL6457614.1"/>
    <property type="molecule type" value="Genomic_DNA"/>
</dbReference>
<gene>
    <name evidence="2" type="ORF">JMJ55_19960</name>
</gene>
<protein>
    <submittedName>
        <fullName evidence="2">Metal-dependent hydrolase</fullName>
    </submittedName>
</protein>
<keyword evidence="3" id="KW-1185">Reference proteome</keyword>
<feature type="region of interest" description="Disordered" evidence="1">
    <location>
        <begin position="175"/>
        <end position="202"/>
    </location>
</feature>
<evidence type="ECO:0000313" key="3">
    <source>
        <dbReference type="Proteomes" id="UP000606490"/>
    </source>
</evidence>
<name>A0ABS1V7G7_9PROT</name>
<sequence length="202" mass="21464">MMAGSHVALGIAAWVALAPHLGQAPLEPGAMALAALGGLLPDIDHPKSWVGQRLRPISDILAAVFGHRGVTHSVLAVVGCWWLLRYGAVPARWAAPVVAGYLSHLGADLLTPGGLRLAWPLKGVWALPLCRTGSAFEPLVVGLLIAAAWATLPDRPDPRRTLERLGLCCESLPLPPPLPPRPPRRRLATQLPVSESPQNRPV</sequence>
<reference evidence="2 3" key="1">
    <citation type="submission" date="2021-01" db="EMBL/GenBank/DDBJ databases">
        <title>Belnapia mucosa sp. nov. and Belnapia arida sp. nov., isolated from the Tabernas Desert (Almeria, Spain).</title>
        <authorList>
            <person name="Molina-Menor E."/>
            <person name="Vidal-Verdu A."/>
            <person name="Calonge A."/>
            <person name="Satari L."/>
            <person name="Pereto Magraner J."/>
            <person name="Porcar Miralles M."/>
        </authorList>
    </citation>
    <scope>NUCLEOTIDE SEQUENCE [LARGE SCALE GENOMIC DNA]</scope>
    <source>
        <strain evidence="2 3">T6</strain>
    </source>
</reference>
<evidence type="ECO:0000313" key="2">
    <source>
        <dbReference type="EMBL" id="MBL6457614.1"/>
    </source>
</evidence>
<dbReference type="Pfam" id="PF04307">
    <property type="entry name" value="YdjM"/>
    <property type="match status" value="1"/>
</dbReference>
<dbReference type="Proteomes" id="UP000606490">
    <property type="component" value="Unassembled WGS sequence"/>
</dbReference>
<keyword evidence="2" id="KW-0378">Hydrolase</keyword>
<accession>A0ABS1V7G7</accession>
<dbReference type="GO" id="GO:0016787">
    <property type="term" value="F:hydrolase activity"/>
    <property type="evidence" value="ECO:0007669"/>
    <property type="project" value="UniProtKB-KW"/>
</dbReference>
<dbReference type="PANTHER" id="PTHR35531:SF1">
    <property type="entry name" value="INNER MEMBRANE PROTEIN YBCI-RELATED"/>
    <property type="match status" value="1"/>
</dbReference>
<dbReference type="PANTHER" id="PTHR35531">
    <property type="entry name" value="INNER MEMBRANE PROTEIN YBCI-RELATED"/>
    <property type="match status" value="1"/>
</dbReference>
<proteinExistence type="predicted"/>
<evidence type="ECO:0000256" key="1">
    <source>
        <dbReference type="SAM" id="MobiDB-lite"/>
    </source>
</evidence>